<dbReference type="EMBL" id="CP048222">
    <property type="protein sequence ID" value="QHT68506.1"/>
    <property type="molecule type" value="Genomic_DNA"/>
</dbReference>
<dbReference type="KEGG" id="rhoz:GXP67_18585"/>
<proteinExistence type="predicted"/>
<dbReference type="AlphaFoldDB" id="A0A6C0GKE6"/>
<keyword evidence="3" id="KW-1185">Reference proteome</keyword>
<reference evidence="2 3" key="1">
    <citation type="submission" date="2020-01" db="EMBL/GenBank/DDBJ databases">
        <authorList>
            <person name="Kim M.K."/>
        </authorList>
    </citation>
    <scope>NUCLEOTIDE SEQUENCE [LARGE SCALE GENOMIC DNA]</scope>
    <source>
        <strain evidence="2 3">172606-1</strain>
    </source>
</reference>
<dbReference type="RefSeq" id="WP_162444517.1">
    <property type="nucleotide sequence ID" value="NZ_CP048222.1"/>
</dbReference>
<evidence type="ECO:0000313" key="2">
    <source>
        <dbReference type="EMBL" id="QHT68506.1"/>
    </source>
</evidence>
<evidence type="ECO:0000313" key="3">
    <source>
        <dbReference type="Proteomes" id="UP000480178"/>
    </source>
</evidence>
<organism evidence="2 3">
    <name type="scientific">Rhodocytophaga rosea</name>
    <dbReference type="NCBI Taxonomy" id="2704465"/>
    <lineage>
        <taxon>Bacteria</taxon>
        <taxon>Pseudomonadati</taxon>
        <taxon>Bacteroidota</taxon>
        <taxon>Cytophagia</taxon>
        <taxon>Cytophagales</taxon>
        <taxon>Rhodocytophagaceae</taxon>
        <taxon>Rhodocytophaga</taxon>
    </lineage>
</organism>
<dbReference type="InterPro" id="IPR024311">
    <property type="entry name" value="Lipocalin-like"/>
</dbReference>
<evidence type="ECO:0000259" key="1">
    <source>
        <dbReference type="Pfam" id="PF13648"/>
    </source>
</evidence>
<sequence length="145" mass="16244">MKSTIYISFITCSLFSLWQCTPVQEQKPVSTNPLVELNQLSGNTSRIWKISSVSINGVSQALDDCQKFTEITFSKEKSGTLDFYDTSCGKQAQAFSWETTPDTLTILLANQERQKLVIQELNQSTFKYTTVAAEGLSYAFTLTTK</sequence>
<dbReference type="Proteomes" id="UP000480178">
    <property type="component" value="Chromosome"/>
</dbReference>
<feature type="domain" description="Lipocalin-like" evidence="1">
    <location>
        <begin position="48"/>
        <end position="128"/>
    </location>
</feature>
<gene>
    <name evidence="2" type="ORF">GXP67_18585</name>
</gene>
<protein>
    <submittedName>
        <fullName evidence="2">Lipocalin family protein</fullName>
    </submittedName>
</protein>
<accession>A0A6C0GKE6</accession>
<name>A0A6C0GKE6_9BACT</name>
<dbReference type="Pfam" id="PF13648">
    <property type="entry name" value="Lipocalin_4"/>
    <property type="match status" value="1"/>
</dbReference>